<feature type="transmembrane region" description="Helical" evidence="1">
    <location>
        <begin position="821"/>
        <end position="846"/>
    </location>
</feature>
<feature type="transmembrane region" description="Helical" evidence="1">
    <location>
        <begin position="852"/>
        <end position="869"/>
    </location>
</feature>
<reference evidence="3 4" key="1">
    <citation type="journal article" date="2023" name="Commun. Biol.">
        <title>Genome analysis of Parmales, the sister group of diatoms, reveals the evolutionary specialization of diatoms from phago-mixotrophs to photoautotrophs.</title>
        <authorList>
            <person name="Ban H."/>
            <person name="Sato S."/>
            <person name="Yoshikawa S."/>
            <person name="Yamada K."/>
            <person name="Nakamura Y."/>
            <person name="Ichinomiya M."/>
            <person name="Sato N."/>
            <person name="Blanc-Mathieu R."/>
            <person name="Endo H."/>
            <person name="Kuwata A."/>
            <person name="Ogata H."/>
        </authorList>
    </citation>
    <scope>NUCLEOTIDE SEQUENCE [LARGE SCALE GENOMIC DNA]</scope>
</reference>
<comment type="caution">
    <text evidence="3">The sequence shown here is derived from an EMBL/GenBank/DDBJ whole genome shotgun (WGS) entry which is preliminary data.</text>
</comment>
<name>A0ABQ6N322_9STRA</name>
<feature type="transmembrane region" description="Helical" evidence="1">
    <location>
        <begin position="916"/>
        <end position="938"/>
    </location>
</feature>
<feature type="transmembrane region" description="Helical" evidence="1">
    <location>
        <begin position="950"/>
        <end position="973"/>
    </location>
</feature>
<keyword evidence="1" id="KW-0472">Membrane</keyword>
<gene>
    <name evidence="3" type="ORF">TeGR_g4416</name>
</gene>
<evidence type="ECO:0000259" key="2">
    <source>
        <dbReference type="Pfam" id="PF01170"/>
    </source>
</evidence>
<keyword evidence="1" id="KW-0812">Transmembrane</keyword>
<dbReference type="PANTHER" id="PTHR14911:SF13">
    <property type="entry name" value="TRNA (GUANINE(6)-N2)-METHYLTRANSFERASE THUMP3"/>
    <property type="match status" value="1"/>
</dbReference>
<dbReference type="SUPFAM" id="SSF53335">
    <property type="entry name" value="S-adenosyl-L-methionine-dependent methyltransferases"/>
    <property type="match status" value="1"/>
</dbReference>
<evidence type="ECO:0000256" key="1">
    <source>
        <dbReference type="SAM" id="Phobius"/>
    </source>
</evidence>
<protein>
    <recommendedName>
        <fullName evidence="2">Ribosomal RNA large subunit methyltransferase K/L-like methyltransferase domain-containing protein</fullName>
    </recommendedName>
</protein>
<dbReference type="EMBL" id="BRYB01000842">
    <property type="protein sequence ID" value="GMI38774.1"/>
    <property type="molecule type" value="Genomic_DNA"/>
</dbReference>
<dbReference type="Gene3D" id="3.40.50.150">
    <property type="entry name" value="Vaccinia Virus protein VP39"/>
    <property type="match status" value="1"/>
</dbReference>
<feature type="transmembrane region" description="Helical" evidence="1">
    <location>
        <begin position="739"/>
        <end position="761"/>
    </location>
</feature>
<feature type="transmembrane region" description="Helical" evidence="1">
    <location>
        <begin position="881"/>
        <end position="904"/>
    </location>
</feature>
<evidence type="ECO:0000313" key="3">
    <source>
        <dbReference type="EMBL" id="GMI38774.1"/>
    </source>
</evidence>
<accession>A0ABQ6N322</accession>
<feature type="domain" description="Ribosomal RNA large subunit methyltransferase K/L-like methyltransferase" evidence="2">
    <location>
        <begin position="245"/>
        <end position="380"/>
    </location>
</feature>
<keyword evidence="4" id="KW-1185">Reference proteome</keyword>
<evidence type="ECO:0000313" key="4">
    <source>
        <dbReference type="Proteomes" id="UP001165060"/>
    </source>
</evidence>
<dbReference type="PANTHER" id="PTHR14911">
    <property type="entry name" value="THUMP DOMAIN-CONTAINING"/>
    <property type="match status" value="1"/>
</dbReference>
<proteinExistence type="predicted"/>
<sequence length="1124" mass="122884">MAQPPPPPPPPPLLLALCSRGASFALRAELLSAASVEAASLSFLGPVQVGLEAFSFRLRDPDVDALDAFARGLRFAMDVHVLLARFPVPLSFAASSSIASAAAAAAWVPLSALLPPAPPSLPLAFRATVLRQSSSNLPRHAWSSQDAQAWLGDGVAAATGWPVDLDRFSREAVLFVLDEAGTLTLPLYYFLRGNGPSTFSPPVPPSAAPVLSPPNPGEGKTCRFGSRWLDSLRPYKRSIIHDSPSLRPSLARAVLSLLSLPPGGVFLDPVGGSGTLALEAADLFPHSLCLSSDLDPLSGLCAARNARDLPADSLRMDARKLALRAGVADGAAADLPYGRMCKMSHNVRTSFGRAVIAEAGRLLAPGGRLALLAVGSDAPDAFRKTAGKAGLRPLRLGLEGERGDGELVVYSSVTSSLRARLKKNITFLQKQLGDPADFARHEAVFKASVSLDLEDMSAALLAFRKRASYTPADLDVLKAGKAFYDETKNKEMKRVKVRSRLVDVYCTEAKRDSARTEIEILCEVDMGGRVPRSVNQSVTVPIAAYGPLRMATFFAAARPLAATTSKAARELGFVLCYHLLPLQGRENELQLQVELKKLMVEIEVLRIASEDYEWLDELLFRVLRNKINYTNTPHASLENFSRDDAEASGKALGAILLCALSPENGVAEWIGGTPALVEFGADHAWFAPMMEAMAGELLSRSTLGVMLRAYLGAAFSVLDLLSDSWVTLKYFADGPSGRVFAYAMLGMILASLLAQLVIVYVQNVGLKKDRAKTMLREALYVLCFVKPGEPPLSEYSPLTSPRLRKENPEHFGLIRSTARGVTFAAIFVLTALQLLVKGSAFALLAVTDMRYLAGYIGIDYSLHYLYLILRRDFVLHFRGMGWLAAYILSFFVRTLGKVVADFTVSLHTRVPHAFTGIYWSLNLFLNHIGAFVSIHIYLKHYPAGDEKLDSTTLWVLACGCSGLFAAVFFVFLFKIIEPSHRAGFVDTTSGHAQTKRYFLEREKGEARMMRVFEHNRIQYRSIEHDVKTWTLENWARWEEEQPEWFTEHVKAIVPEEFVPAAFQGSRLAQRARAISSVRPSTIIDWETTESGRVGMPSTGTSKNAQETVWESSRGVLGVQRKGGR</sequence>
<keyword evidence="1" id="KW-1133">Transmembrane helix</keyword>
<dbReference type="Pfam" id="PF01170">
    <property type="entry name" value="UPF0020"/>
    <property type="match status" value="1"/>
</dbReference>
<dbReference type="InterPro" id="IPR029063">
    <property type="entry name" value="SAM-dependent_MTases_sf"/>
</dbReference>
<dbReference type="Proteomes" id="UP001165060">
    <property type="component" value="Unassembled WGS sequence"/>
</dbReference>
<dbReference type="InterPro" id="IPR000241">
    <property type="entry name" value="RlmKL-like_Mtase"/>
</dbReference>
<organism evidence="3 4">
    <name type="scientific">Tetraparma gracilis</name>
    <dbReference type="NCBI Taxonomy" id="2962635"/>
    <lineage>
        <taxon>Eukaryota</taxon>
        <taxon>Sar</taxon>
        <taxon>Stramenopiles</taxon>
        <taxon>Ochrophyta</taxon>
        <taxon>Bolidophyceae</taxon>
        <taxon>Parmales</taxon>
        <taxon>Triparmaceae</taxon>
        <taxon>Tetraparma</taxon>
    </lineage>
</organism>